<evidence type="ECO:0000313" key="2">
    <source>
        <dbReference type="EMBL" id="GLS18648.1"/>
    </source>
</evidence>
<organism evidence="2 3">
    <name type="scientific">Labrys miyagiensis</name>
    <dbReference type="NCBI Taxonomy" id="346912"/>
    <lineage>
        <taxon>Bacteria</taxon>
        <taxon>Pseudomonadati</taxon>
        <taxon>Pseudomonadota</taxon>
        <taxon>Alphaproteobacteria</taxon>
        <taxon>Hyphomicrobiales</taxon>
        <taxon>Xanthobacteraceae</taxon>
        <taxon>Labrys</taxon>
    </lineage>
</organism>
<gene>
    <name evidence="2" type="ORF">GCM10007874_16650</name>
</gene>
<dbReference type="Gene3D" id="1.10.260.40">
    <property type="entry name" value="lambda repressor-like DNA-binding domains"/>
    <property type="match status" value="1"/>
</dbReference>
<dbReference type="EMBL" id="BSPC01000014">
    <property type="protein sequence ID" value="GLS18648.1"/>
    <property type="molecule type" value="Genomic_DNA"/>
</dbReference>
<dbReference type="Pfam" id="PF13744">
    <property type="entry name" value="HTH_37"/>
    <property type="match status" value="1"/>
</dbReference>
<accession>A0ABQ6CE67</accession>
<dbReference type="PROSITE" id="PS50943">
    <property type="entry name" value="HTH_CROC1"/>
    <property type="match status" value="1"/>
</dbReference>
<dbReference type="SMART" id="SM00530">
    <property type="entry name" value="HTH_XRE"/>
    <property type="match status" value="1"/>
</dbReference>
<evidence type="ECO:0000313" key="3">
    <source>
        <dbReference type="Proteomes" id="UP001156882"/>
    </source>
</evidence>
<dbReference type="InterPro" id="IPR010982">
    <property type="entry name" value="Lambda_DNA-bd_dom_sf"/>
</dbReference>
<reference evidence="3" key="1">
    <citation type="journal article" date="2019" name="Int. J. Syst. Evol. Microbiol.">
        <title>The Global Catalogue of Microorganisms (GCM) 10K type strain sequencing project: providing services to taxonomists for standard genome sequencing and annotation.</title>
        <authorList>
            <consortium name="The Broad Institute Genomics Platform"/>
            <consortium name="The Broad Institute Genome Sequencing Center for Infectious Disease"/>
            <person name="Wu L."/>
            <person name="Ma J."/>
        </authorList>
    </citation>
    <scope>NUCLEOTIDE SEQUENCE [LARGE SCALE GENOMIC DNA]</scope>
    <source>
        <strain evidence="3">NBRC 101365</strain>
    </source>
</reference>
<dbReference type="Proteomes" id="UP001156882">
    <property type="component" value="Unassembled WGS sequence"/>
</dbReference>
<comment type="caution">
    <text evidence="2">The sequence shown here is derived from an EMBL/GenBank/DDBJ whole genome shotgun (WGS) entry which is preliminary data.</text>
</comment>
<proteinExistence type="predicted"/>
<dbReference type="CDD" id="cd00093">
    <property type="entry name" value="HTH_XRE"/>
    <property type="match status" value="1"/>
</dbReference>
<name>A0ABQ6CE67_9HYPH</name>
<dbReference type="InterPro" id="IPR001387">
    <property type="entry name" value="Cro/C1-type_HTH"/>
</dbReference>
<dbReference type="SUPFAM" id="SSF47413">
    <property type="entry name" value="lambda repressor-like DNA-binding domains"/>
    <property type="match status" value="1"/>
</dbReference>
<sequence>MKSETFSNVWEALGETEEAANLHARAELMLALKEQFEKNGWTQKEAAAKLGVSQPRISELSHGKIDLFSLDQLVNYLSKLGLRVDMHIEKAA</sequence>
<protein>
    <submittedName>
        <fullName evidence="2">Transcriptional regulator</fullName>
    </submittedName>
</protein>
<keyword evidence="3" id="KW-1185">Reference proteome</keyword>
<dbReference type="InterPro" id="IPR039554">
    <property type="entry name" value="HigA2-like_HTH"/>
</dbReference>
<dbReference type="RefSeq" id="WP_284311515.1">
    <property type="nucleotide sequence ID" value="NZ_BSPC01000014.1"/>
</dbReference>
<feature type="domain" description="HTH cro/C1-type" evidence="1">
    <location>
        <begin position="32"/>
        <end position="87"/>
    </location>
</feature>
<evidence type="ECO:0000259" key="1">
    <source>
        <dbReference type="PROSITE" id="PS50943"/>
    </source>
</evidence>